<dbReference type="Pfam" id="PF07728">
    <property type="entry name" value="AAA_5"/>
    <property type="match status" value="1"/>
</dbReference>
<comment type="caution">
    <text evidence="2">The sequence shown here is derived from an EMBL/GenBank/DDBJ whole genome shotgun (WGS) entry which is preliminary data.</text>
</comment>
<accession>A0A4Q0XP94</accession>
<dbReference type="GO" id="GO:0005524">
    <property type="term" value="F:ATP binding"/>
    <property type="evidence" value="ECO:0007669"/>
    <property type="project" value="InterPro"/>
</dbReference>
<dbReference type="Gene3D" id="3.40.50.300">
    <property type="entry name" value="P-loop containing nucleotide triphosphate hydrolases"/>
    <property type="match status" value="1"/>
</dbReference>
<dbReference type="OrthoDB" id="9781481at2"/>
<keyword evidence="3" id="KW-1185">Reference proteome</keyword>
<dbReference type="Pfam" id="PF26345">
    <property type="entry name" value="ScoMcrA_N"/>
    <property type="match status" value="1"/>
</dbReference>
<dbReference type="SMART" id="SM00382">
    <property type="entry name" value="AAA"/>
    <property type="match status" value="1"/>
</dbReference>
<name>A0A4Q0XP94_9FLAO</name>
<dbReference type="AlphaFoldDB" id="A0A4Q0XP94"/>
<reference evidence="2 3" key="1">
    <citation type="submission" date="2019-01" db="EMBL/GenBank/DDBJ databases">
        <title>Genome sequence of the Antarctic species Gelidibacter gilvus ACAM 158(T).</title>
        <authorList>
            <person name="Bowman J.P."/>
        </authorList>
    </citation>
    <scope>NUCLEOTIDE SEQUENCE [LARGE SCALE GENOMIC DNA]</scope>
    <source>
        <strain evidence="2 3">IC158</strain>
    </source>
</reference>
<dbReference type="InterPro" id="IPR027417">
    <property type="entry name" value="P-loop_NTPase"/>
</dbReference>
<dbReference type="InterPro" id="IPR003593">
    <property type="entry name" value="AAA+_ATPase"/>
</dbReference>
<proteinExistence type="predicted"/>
<organism evidence="2 3">
    <name type="scientific">Gelidibacter gilvus</name>
    <dbReference type="NCBI Taxonomy" id="59602"/>
    <lineage>
        <taxon>Bacteria</taxon>
        <taxon>Pseudomonadati</taxon>
        <taxon>Bacteroidota</taxon>
        <taxon>Flavobacteriia</taxon>
        <taxon>Flavobacteriales</taxon>
        <taxon>Flavobacteriaceae</taxon>
        <taxon>Gelidibacter</taxon>
    </lineage>
</organism>
<evidence type="ECO:0000313" key="3">
    <source>
        <dbReference type="Proteomes" id="UP000289792"/>
    </source>
</evidence>
<dbReference type="SUPFAM" id="SSF52540">
    <property type="entry name" value="P-loop containing nucleoside triphosphate hydrolases"/>
    <property type="match status" value="1"/>
</dbReference>
<dbReference type="Proteomes" id="UP000289792">
    <property type="component" value="Unassembled WGS sequence"/>
</dbReference>
<sequence length="586" mass="66985">MYFMKIQFTREELINAIKQIDNNPKLITGRHSSTYDLVYNGNTYPPILVLSTANKLKKGKDLKLEDFGNNTKIPFKILRDNGFEISSKKFSSMKEQFSSYLKKSNKDGSQKASSYLRAIDLLDDILNNKAKSKIEGFNSIYDINSTEKIEELYRFVLNEQNNPNGIFQHEIPSSYWQNKFYSAALKSYQDFLNRNNSSLFTNENSGHFEKTINKSRLNIQNFHQSCGVAGLNYSLPLITRYIASLATKPFVLLSGLSGSGKTKLAQAFSQWISEDSSQYCIVPVGADWTNREPLLGYVNALDNSEYVKPENGALQLILKANKNEHKPYFLILDEMNLSHVERYFADFLSIMESKDIIKLHSSEDEKNDVPSKIDWPSNLFIVGTVNIDETTYMFSPKVLDRANVIEFRVNKDDIQNFLKSPKDIDFTELNGKGASMGEDFLKIASNKEFPTIDTEKLNQKLIQFFEELKKTGAEFGYRSATEIHRLYNQLSTLDNEMLENDKIDIAIMQKLLPKLHGSRRKLQPILEILASFCVTESIDVSKAFLNNKESINYKDNSDILYPLSLEKITRMYKGAIDNGFASYAEA</sequence>
<dbReference type="InterPro" id="IPR011704">
    <property type="entry name" value="ATPase_dyneun-rel_AAA"/>
</dbReference>
<dbReference type="InterPro" id="IPR058807">
    <property type="entry name" value="ScoMcrA_N"/>
</dbReference>
<feature type="domain" description="AAA+ ATPase" evidence="1">
    <location>
        <begin position="247"/>
        <end position="421"/>
    </location>
</feature>
<gene>
    <name evidence="2" type="ORF">ESZ48_03465</name>
</gene>
<dbReference type="GO" id="GO:0016887">
    <property type="term" value="F:ATP hydrolysis activity"/>
    <property type="evidence" value="ECO:0007669"/>
    <property type="project" value="InterPro"/>
</dbReference>
<protein>
    <submittedName>
        <fullName evidence="2">DUF3578 domain-containing protein</fullName>
    </submittedName>
</protein>
<dbReference type="EMBL" id="SDDZ01000001">
    <property type="protein sequence ID" value="RXJ52763.1"/>
    <property type="molecule type" value="Genomic_DNA"/>
</dbReference>
<evidence type="ECO:0000259" key="1">
    <source>
        <dbReference type="SMART" id="SM00382"/>
    </source>
</evidence>
<evidence type="ECO:0000313" key="2">
    <source>
        <dbReference type="EMBL" id="RXJ52763.1"/>
    </source>
</evidence>